<gene>
    <name evidence="1" type="ORF">RHMOL_Rhmol05G0158000</name>
</gene>
<evidence type="ECO:0000313" key="1">
    <source>
        <dbReference type="EMBL" id="KAI8555226.1"/>
    </source>
</evidence>
<protein>
    <submittedName>
        <fullName evidence="1">Uncharacterized protein</fullName>
    </submittedName>
</protein>
<dbReference type="Proteomes" id="UP001062846">
    <property type="component" value="Chromosome 5"/>
</dbReference>
<proteinExistence type="predicted"/>
<name>A0ACC0NQG0_RHOML</name>
<sequence>MALNTVEDTPIDIGRGITDLRRMVEDQQAQLTEIRQDSHTQFAEIHELLQELTLQNHRQPLNQNRNCIKGFAHN</sequence>
<accession>A0ACC0NQG0</accession>
<dbReference type="EMBL" id="CM046392">
    <property type="protein sequence ID" value="KAI8555226.1"/>
    <property type="molecule type" value="Genomic_DNA"/>
</dbReference>
<organism evidence="1 2">
    <name type="scientific">Rhododendron molle</name>
    <name type="common">Chinese azalea</name>
    <name type="synonym">Azalea mollis</name>
    <dbReference type="NCBI Taxonomy" id="49168"/>
    <lineage>
        <taxon>Eukaryota</taxon>
        <taxon>Viridiplantae</taxon>
        <taxon>Streptophyta</taxon>
        <taxon>Embryophyta</taxon>
        <taxon>Tracheophyta</taxon>
        <taxon>Spermatophyta</taxon>
        <taxon>Magnoliopsida</taxon>
        <taxon>eudicotyledons</taxon>
        <taxon>Gunneridae</taxon>
        <taxon>Pentapetalae</taxon>
        <taxon>asterids</taxon>
        <taxon>Ericales</taxon>
        <taxon>Ericaceae</taxon>
        <taxon>Ericoideae</taxon>
        <taxon>Rhodoreae</taxon>
        <taxon>Rhododendron</taxon>
    </lineage>
</organism>
<comment type="caution">
    <text evidence="1">The sequence shown here is derived from an EMBL/GenBank/DDBJ whole genome shotgun (WGS) entry which is preliminary data.</text>
</comment>
<reference evidence="1" key="1">
    <citation type="submission" date="2022-02" db="EMBL/GenBank/DDBJ databases">
        <title>Plant Genome Project.</title>
        <authorList>
            <person name="Zhang R.-G."/>
        </authorList>
    </citation>
    <scope>NUCLEOTIDE SEQUENCE</scope>
    <source>
        <strain evidence="1">AT1</strain>
    </source>
</reference>
<keyword evidence="2" id="KW-1185">Reference proteome</keyword>
<evidence type="ECO:0000313" key="2">
    <source>
        <dbReference type="Proteomes" id="UP001062846"/>
    </source>
</evidence>